<feature type="domain" description="Endonuclease GajA/Old nuclease/RecF-like AAA" evidence="1">
    <location>
        <begin position="1"/>
        <end position="158"/>
    </location>
</feature>
<dbReference type="EMBL" id="VENO01000005">
    <property type="protein sequence ID" value="TNV68099.1"/>
    <property type="molecule type" value="Genomic_DNA"/>
</dbReference>
<dbReference type="Pfam" id="PF13175">
    <property type="entry name" value="AAA_15"/>
    <property type="match status" value="2"/>
</dbReference>
<reference evidence="2 3" key="1">
    <citation type="submission" date="2019-06" db="EMBL/GenBank/DDBJ databases">
        <title>Description Trichococcus psychrophilus sp. nov., isolated from a cold spring, by genomic and phenotypic analyses.</title>
        <authorList>
            <person name="Zakharyuk A."/>
        </authorList>
    </citation>
    <scope>NUCLEOTIDE SEQUENCE [LARGE SCALE GENOMIC DNA]</scope>
    <source>
        <strain evidence="2 3">SKBG</strain>
    </source>
</reference>
<evidence type="ECO:0000259" key="1">
    <source>
        <dbReference type="Pfam" id="PF13175"/>
    </source>
</evidence>
<sequence length="487" mass="55392">MYISKIKLENFRSFSGEHDIIFNSGINFFVGNNNSGKTTIFKAIEFLQNGKNKEEWITKGKESRDVSVEVTFSGDDIPDIVSDGAIKKYQDFVFDENGTKNLRILRTSADIKKAQTWNNEKNQFENPTGVGNMITALFDAQFVYSDLKNEDYQDFGKTKIVGKLVNAITADFQKSDPYQKLRQAHNDAFGEGSELIGILAEVSEKIQKVITEQYGEAKVDFNFGLPEMENFFKNGSINLTDNGITTDVSEKGTGMQRALAMSLIQVYSEVSNAENAKQLFFFVDEPETFLHPIAQDKLIESFERISKNSQVFITTHSPYLLKKFNKSNHTIKVFSSTGKKVLDGEKMALFPFSPTWGEVNYFSFGVASVEFHNELFGYIQEQFNQTQLKVLQGEELDEKKIRKIINKLTNENAFDEYLIDQGLLQNIQYIRAGNDGKLSEQKKTLPLFVRNIIHHPENTKNSFSNDQLVESIQLMIPIISKMNIDAQ</sequence>
<dbReference type="InterPro" id="IPR041685">
    <property type="entry name" value="AAA_GajA/Old/RecF-like"/>
</dbReference>
<dbReference type="PANTHER" id="PTHR43581">
    <property type="entry name" value="ATP/GTP PHOSPHATASE"/>
    <property type="match status" value="1"/>
</dbReference>
<proteinExistence type="predicted"/>
<dbReference type="InterPro" id="IPR027417">
    <property type="entry name" value="P-loop_NTPase"/>
</dbReference>
<name>A0A5C5E592_9LACT</name>
<organism evidence="2 3">
    <name type="scientific">Trichococcus shcherbakoviae subsp. psychrophilus</name>
    <dbReference type="NCBI Taxonomy" id="2585775"/>
    <lineage>
        <taxon>Bacteria</taxon>
        <taxon>Bacillati</taxon>
        <taxon>Bacillota</taxon>
        <taxon>Bacilli</taxon>
        <taxon>Lactobacillales</taxon>
        <taxon>Carnobacteriaceae</taxon>
        <taxon>Trichococcus</taxon>
    </lineage>
</organism>
<dbReference type="Proteomes" id="UP000313395">
    <property type="component" value="Unassembled WGS sequence"/>
</dbReference>
<protein>
    <submittedName>
        <fullName evidence="2">Recombinase RecF</fullName>
    </submittedName>
</protein>
<keyword evidence="3" id="KW-1185">Reference proteome</keyword>
<comment type="caution">
    <text evidence="2">The sequence shown here is derived from an EMBL/GenBank/DDBJ whole genome shotgun (WGS) entry which is preliminary data.</text>
</comment>
<dbReference type="PANTHER" id="PTHR43581:SF2">
    <property type="entry name" value="EXCINUCLEASE ATPASE SUBUNIT"/>
    <property type="match status" value="1"/>
</dbReference>
<feature type="domain" description="Endonuclease GajA/Old nuclease/RecF-like AAA" evidence="1">
    <location>
        <begin position="198"/>
        <end position="320"/>
    </location>
</feature>
<dbReference type="AlphaFoldDB" id="A0A5C5E592"/>
<dbReference type="SUPFAM" id="SSF52540">
    <property type="entry name" value="P-loop containing nucleoside triphosphate hydrolases"/>
    <property type="match status" value="1"/>
</dbReference>
<gene>
    <name evidence="2" type="ORF">FHK04_13060</name>
</gene>
<evidence type="ECO:0000313" key="2">
    <source>
        <dbReference type="EMBL" id="TNV68099.1"/>
    </source>
</evidence>
<dbReference type="InterPro" id="IPR051396">
    <property type="entry name" value="Bact_Antivir_Def_Nuclease"/>
</dbReference>
<dbReference type="RefSeq" id="WP_140187282.1">
    <property type="nucleotide sequence ID" value="NZ_VENO01000005.1"/>
</dbReference>
<dbReference type="Gene3D" id="3.40.50.300">
    <property type="entry name" value="P-loop containing nucleotide triphosphate hydrolases"/>
    <property type="match status" value="1"/>
</dbReference>
<accession>A0A5C5E592</accession>
<evidence type="ECO:0000313" key="3">
    <source>
        <dbReference type="Proteomes" id="UP000313395"/>
    </source>
</evidence>